<comment type="similarity">
    <text evidence="6">Belongs to the transferase hexapeptide repeat family. LpxA subfamily.</text>
</comment>
<dbReference type="UniPathway" id="UPA00359">
    <property type="reaction ID" value="UER00477"/>
</dbReference>
<dbReference type="RefSeq" id="WP_092345764.1">
    <property type="nucleotide sequence ID" value="NZ_FNQN01000003.1"/>
</dbReference>
<sequence>MIHPTAIIAPGAELDSSVDIAPYAIIGEHVKIGAGTTVGPHAVIEGHTEIGCDNQIFQFASIGAIPQDLKFSGEVSYLKIGDRNRIREFVTIHLGTKDGGGITTIGNDNLIMAYAHVAHDCIVKDHVILANAATLAGHVEVDDYAILGGLSAVHQFARVGCHVMASGGSMIGQDIVPYAIVQGDRAKVVGLNLTGLKRRGFSSTALANIKSMYKLVFRSNLKLDEAMQKIEQEFDGSASEVITYLDFLKKSERGLAR</sequence>
<organism evidence="8 9">
    <name type="scientific">Desulfuromusa kysingii</name>
    <dbReference type="NCBI Taxonomy" id="37625"/>
    <lineage>
        <taxon>Bacteria</taxon>
        <taxon>Pseudomonadati</taxon>
        <taxon>Thermodesulfobacteriota</taxon>
        <taxon>Desulfuromonadia</taxon>
        <taxon>Desulfuromonadales</taxon>
        <taxon>Geopsychrobacteraceae</taxon>
        <taxon>Desulfuromusa</taxon>
    </lineage>
</organism>
<dbReference type="NCBIfam" id="NF003657">
    <property type="entry name" value="PRK05289.1"/>
    <property type="match status" value="1"/>
</dbReference>
<proteinExistence type="inferred from homology"/>
<keyword evidence="3 6" id="KW-0808">Transferase</keyword>
<dbReference type="GO" id="GO:0009245">
    <property type="term" value="P:lipid A biosynthetic process"/>
    <property type="evidence" value="ECO:0007669"/>
    <property type="project" value="UniProtKB-UniRule"/>
</dbReference>
<dbReference type="OrthoDB" id="9807278at2"/>
<evidence type="ECO:0000256" key="3">
    <source>
        <dbReference type="ARBA" id="ARBA00022679"/>
    </source>
</evidence>
<evidence type="ECO:0000313" key="8">
    <source>
        <dbReference type="EMBL" id="SEA10221.1"/>
    </source>
</evidence>
<comment type="function">
    <text evidence="6">Involved in the biosynthesis of lipid A, a phosphorylated glycolipid that anchors the lipopolysaccharide to the outer membrane of the cell.</text>
</comment>
<dbReference type="SUPFAM" id="SSF51161">
    <property type="entry name" value="Trimeric LpxA-like enzymes"/>
    <property type="match status" value="1"/>
</dbReference>
<dbReference type="CDD" id="cd03351">
    <property type="entry name" value="LbH_UDP-GlcNAc_AT"/>
    <property type="match status" value="1"/>
</dbReference>
<gene>
    <name evidence="6" type="primary">lpxA</name>
    <name evidence="8" type="ORF">SAMN05660420_01215</name>
</gene>
<comment type="pathway">
    <text evidence="6">Glycolipid biosynthesis; lipid IV(A) biosynthesis; lipid IV(A) from (3R)-3-hydroxytetradecanoyl-[acyl-carrier-protein] and UDP-N-acetyl-alpha-D-glucosamine: step 1/6.</text>
</comment>
<keyword evidence="6" id="KW-0677">Repeat</keyword>
<dbReference type="GO" id="GO:0016020">
    <property type="term" value="C:membrane"/>
    <property type="evidence" value="ECO:0007669"/>
    <property type="project" value="GOC"/>
</dbReference>
<dbReference type="Gene3D" id="2.160.10.10">
    <property type="entry name" value="Hexapeptide repeat proteins"/>
    <property type="match status" value="1"/>
</dbReference>
<evidence type="ECO:0000256" key="1">
    <source>
        <dbReference type="ARBA" id="ARBA00022516"/>
    </source>
</evidence>
<dbReference type="InterPro" id="IPR029098">
    <property type="entry name" value="Acetyltransf_C"/>
</dbReference>
<keyword evidence="5 6" id="KW-0012">Acyltransferase</keyword>
<dbReference type="AlphaFoldDB" id="A0A1H3YGH8"/>
<protein>
    <recommendedName>
        <fullName evidence="6">Acyl-[acyl-carrier-protein]--UDP-N-acetylglucosamine O-acyltransferase</fullName>
        <shortName evidence="6">UDP-N-acetylglucosamine acyltransferase</shortName>
        <ecNumber evidence="6">2.3.1.129</ecNumber>
    </recommendedName>
</protein>
<dbReference type="InterPro" id="IPR010137">
    <property type="entry name" value="Lipid_A_LpxA"/>
</dbReference>
<accession>A0A1H3YGH8</accession>
<dbReference type="PANTHER" id="PTHR43480:SF1">
    <property type="entry name" value="ACYL-[ACYL-CARRIER-PROTEIN]--UDP-N-ACETYLGLUCOSAMINE O-ACYLTRANSFERASE, MITOCHONDRIAL-RELATED"/>
    <property type="match status" value="1"/>
</dbReference>
<name>A0A1H3YGH8_9BACT</name>
<dbReference type="EC" id="2.3.1.129" evidence="6"/>
<evidence type="ECO:0000256" key="6">
    <source>
        <dbReference type="HAMAP-Rule" id="MF_00387"/>
    </source>
</evidence>
<evidence type="ECO:0000259" key="7">
    <source>
        <dbReference type="Pfam" id="PF13720"/>
    </source>
</evidence>
<dbReference type="PIRSF" id="PIRSF000456">
    <property type="entry name" value="UDP-GlcNAc_acltr"/>
    <property type="match status" value="1"/>
</dbReference>
<dbReference type="EMBL" id="FNQN01000003">
    <property type="protein sequence ID" value="SEA10221.1"/>
    <property type="molecule type" value="Genomic_DNA"/>
</dbReference>
<dbReference type="Pfam" id="PF13720">
    <property type="entry name" value="Acetyltransf_11"/>
    <property type="match status" value="1"/>
</dbReference>
<dbReference type="PANTHER" id="PTHR43480">
    <property type="entry name" value="ACYL-[ACYL-CARRIER-PROTEIN]--UDP-N-ACETYLGLUCOSAMINE O-ACYLTRANSFERASE"/>
    <property type="match status" value="1"/>
</dbReference>
<dbReference type="InterPro" id="IPR001451">
    <property type="entry name" value="Hexapep"/>
</dbReference>
<keyword evidence="4 6" id="KW-0443">Lipid metabolism</keyword>
<dbReference type="Gene3D" id="1.20.1180.10">
    <property type="entry name" value="Udp N-acetylglucosamine O-acyltransferase, C-terminal domain"/>
    <property type="match status" value="1"/>
</dbReference>
<dbReference type="GO" id="GO:0005737">
    <property type="term" value="C:cytoplasm"/>
    <property type="evidence" value="ECO:0007669"/>
    <property type="project" value="UniProtKB-SubCell"/>
</dbReference>
<evidence type="ECO:0000256" key="5">
    <source>
        <dbReference type="ARBA" id="ARBA00023315"/>
    </source>
</evidence>
<evidence type="ECO:0000256" key="2">
    <source>
        <dbReference type="ARBA" id="ARBA00022556"/>
    </source>
</evidence>
<keyword evidence="1 6" id="KW-0444">Lipid biosynthesis</keyword>
<keyword evidence="9" id="KW-1185">Reference proteome</keyword>
<feature type="domain" description="UDP N-acetylglucosamine O-acyltransferase C-terminal" evidence="7">
    <location>
        <begin position="174"/>
        <end position="255"/>
    </location>
</feature>
<evidence type="ECO:0000256" key="4">
    <source>
        <dbReference type="ARBA" id="ARBA00023098"/>
    </source>
</evidence>
<comment type="subunit">
    <text evidence="6">Homotrimer.</text>
</comment>
<keyword evidence="2 6" id="KW-0441">Lipid A biosynthesis</keyword>
<reference evidence="8 9" key="1">
    <citation type="submission" date="2016-10" db="EMBL/GenBank/DDBJ databases">
        <authorList>
            <person name="de Groot N.N."/>
        </authorList>
    </citation>
    <scope>NUCLEOTIDE SEQUENCE [LARGE SCALE GENOMIC DNA]</scope>
    <source>
        <strain evidence="8 9">DSM 7343</strain>
    </source>
</reference>
<dbReference type="STRING" id="37625.SAMN05660420_01215"/>
<dbReference type="HAMAP" id="MF_00387">
    <property type="entry name" value="LpxA"/>
    <property type="match status" value="1"/>
</dbReference>
<dbReference type="GO" id="GO:0008780">
    <property type="term" value="F:acyl-[acyl-carrier-protein]-UDP-N-acetylglucosamine O-acyltransferase activity"/>
    <property type="evidence" value="ECO:0007669"/>
    <property type="project" value="UniProtKB-UniRule"/>
</dbReference>
<comment type="subcellular location">
    <subcellularLocation>
        <location evidence="6">Cytoplasm</location>
    </subcellularLocation>
</comment>
<dbReference type="Pfam" id="PF00132">
    <property type="entry name" value="Hexapep"/>
    <property type="match status" value="1"/>
</dbReference>
<dbReference type="InterPro" id="IPR011004">
    <property type="entry name" value="Trimer_LpxA-like_sf"/>
</dbReference>
<evidence type="ECO:0000313" key="9">
    <source>
        <dbReference type="Proteomes" id="UP000199409"/>
    </source>
</evidence>
<comment type="catalytic activity">
    <reaction evidence="6">
        <text>a (3R)-hydroxyacyl-[ACP] + UDP-N-acetyl-alpha-D-glucosamine = a UDP-3-O-[(3R)-3-hydroxyacyl]-N-acetyl-alpha-D-glucosamine + holo-[ACP]</text>
        <dbReference type="Rhea" id="RHEA:67812"/>
        <dbReference type="Rhea" id="RHEA-COMP:9685"/>
        <dbReference type="Rhea" id="RHEA-COMP:9945"/>
        <dbReference type="ChEBI" id="CHEBI:57705"/>
        <dbReference type="ChEBI" id="CHEBI:64479"/>
        <dbReference type="ChEBI" id="CHEBI:78827"/>
        <dbReference type="ChEBI" id="CHEBI:173225"/>
        <dbReference type="EC" id="2.3.1.129"/>
    </reaction>
</comment>
<keyword evidence="6" id="KW-0963">Cytoplasm</keyword>
<dbReference type="Proteomes" id="UP000199409">
    <property type="component" value="Unassembled WGS sequence"/>
</dbReference>
<dbReference type="InterPro" id="IPR037157">
    <property type="entry name" value="Acetyltransf_C_sf"/>
</dbReference>
<dbReference type="NCBIfam" id="TIGR01852">
    <property type="entry name" value="lipid_A_lpxA"/>
    <property type="match status" value="1"/>
</dbReference>